<organism evidence="1 2">
    <name type="scientific">Parascaris equorum</name>
    <name type="common">Equine roundworm</name>
    <dbReference type="NCBI Taxonomy" id="6256"/>
    <lineage>
        <taxon>Eukaryota</taxon>
        <taxon>Metazoa</taxon>
        <taxon>Ecdysozoa</taxon>
        <taxon>Nematoda</taxon>
        <taxon>Chromadorea</taxon>
        <taxon>Rhabditida</taxon>
        <taxon>Spirurina</taxon>
        <taxon>Ascaridomorpha</taxon>
        <taxon>Ascaridoidea</taxon>
        <taxon>Ascarididae</taxon>
        <taxon>Parascaris</taxon>
    </lineage>
</organism>
<proteinExistence type="predicted"/>
<evidence type="ECO:0000313" key="2">
    <source>
        <dbReference type="WBParaSite" id="PEQ_0000562901-mRNA-1"/>
    </source>
</evidence>
<name>A0A914RUH2_PAREQ</name>
<reference evidence="2" key="1">
    <citation type="submission" date="2022-11" db="UniProtKB">
        <authorList>
            <consortium name="WormBaseParasite"/>
        </authorList>
    </citation>
    <scope>IDENTIFICATION</scope>
</reference>
<dbReference type="Proteomes" id="UP000887564">
    <property type="component" value="Unplaced"/>
</dbReference>
<dbReference type="WBParaSite" id="PEQ_0000562901-mRNA-1">
    <property type="protein sequence ID" value="PEQ_0000562901-mRNA-1"/>
    <property type="gene ID" value="PEQ_0000562901"/>
</dbReference>
<protein>
    <submittedName>
        <fullName evidence="2">Uncharacterized protein</fullName>
    </submittedName>
</protein>
<evidence type="ECO:0000313" key="1">
    <source>
        <dbReference type="Proteomes" id="UP000887564"/>
    </source>
</evidence>
<dbReference type="AlphaFoldDB" id="A0A914RUH2"/>
<sequence>FKLEQKDEICSGGGLTKEELEHIDYIKRLAQESSFERAMREKEDAEKVAEIPSAYEAIESGSQHFEDFTQMAENAPSLFELEQKDEICSGGGLTKEELKHIDYIKRLAEESSFERAMREKEDAEKVAEIASAYEVIESGGQRVEDITQVAEIKDEISSLGGLTKEEPEHIDYIKRLAQESSFEGLLREMEDAEEVAEIPSAYEVIRDARQHVADTRHVQKVVSHLPSDKDIPYFILGEE</sequence>
<keyword evidence="1" id="KW-1185">Reference proteome</keyword>
<accession>A0A914RUH2</accession>